<evidence type="ECO:0000313" key="3">
    <source>
        <dbReference type="Proteomes" id="UP000077266"/>
    </source>
</evidence>
<dbReference type="Proteomes" id="UP000077266">
    <property type="component" value="Unassembled WGS sequence"/>
</dbReference>
<organism evidence="2 3">
    <name type="scientific">Exidia glandulosa HHB12029</name>
    <dbReference type="NCBI Taxonomy" id="1314781"/>
    <lineage>
        <taxon>Eukaryota</taxon>
        <taxon>Fungi</taxon>
        <taxon>Dikarya</taxon>
        <taxon>Basidiomycota</taxon>
        <taxon>Agaricomycotina</taxon>
        <taxon>Agaricomycetes</taxon>
        <taxon>Auriculariales</taxon>
        <taxon>Exidiaceae</taxon>
        <taxon>Exidia</taxon>
    </lineage>
</organism>
<protein>
    <submittedName>
        <fullName evidence="2">Uncharacterized protein</fullName>
    </submittedName>
</protein>
<dbReference type="STRING" id="1314781.A0A165ZD78"/>
<evidence type="ECO:0000313" key="2">
    <source>
        <dbReference type="EMBL" id="KZV81639.1"/>
    </source>
</evidence>
<feature type="region of interest" description="Disordered" evidence="1">
    <location>
        <begin position="368"/>
        <end position="402"/>
    </location>
</feature>
<feature type="compositionally biased region" description="Low complexity" evidence="1">
    <location>
        <begin position="378"/>
        <end position="387"/>
    </location>
</feature>
<dbReference type="OrthoDB" id="3269273at2759"/>
<feature type="region of interest" description="Disordered" evidence="1">
    <location>
        <begin position="47"/>
        <end position="69"/>
    </location>
</feature>
<dbReference type="AlphaFoldDB" id="A0A165ZD78"/>
<dbReference type="InParanoid" id="A0A165ZD78"/>
<keyword evidence="3" id="KW-1185">Reference proteome</keyword>
<reference evidence="2 3" key="1">
    <citation type="journal article" date="2016" name="Mol. Biol. Evol.">
        <title>Comparative Genomics of Early-Diverging Mushroom-Forming Fungi Provides Insights into the Origins of Lignocellulose Decay Capabilities.</title>
        <authorList>
            <person name="Nagy L.G."/>
            <person name="Riley R."/>
            <person name="Tritt A."/>
            <person name="Adam C."/>
            <person name="Daum C."/>
            <person name="Floudas D."/>
            <person name="Sun H."/>
            <person name="Yadav J.S."/>
            <person name="Pangilinan J."/>
            <person name="Larsson K.H."/>
            <person name="Matsuura K."/>
            <person name="Barry K."/>
            <person name="Labutti K."/>
            <person name="Kuo R."/>
            <person name="Ohm R.A."/>
            <person name="Bhattacharya S.S."/>
            <person name="Shirouzu T."/>
            <person name="Yoshinaga Y."/>
            <person name="Martin F.M."/>
            <person name="Grigoriev I.V."/>
            <person name="Hibbett D.S."/>
        </authorList>
    </citation>
    <scope>NUCLEOTIDE SEQUENCE [LARGE SCALE GENOMIC DNA]</scope>
    <source>
        <strain evidence="2 3">HHB12029</strain>
    </source>
</reference>
<gene>
    <name evidence="2" type="ORF">EXIGLDRAFT_844450</name>
</gene>
<feature type="compositionally biased region" description="Pro residues" evidence="1">
    <location>
        <begin position="388"/>
        <end position="402"/>
    </location>
</feature>
<evidence type="ECO:0000256" key="1">
    <source>
        <dbReference type="SAM" id="MobiDB-lite"/>
    </source>
</evidence>
<proteinExistence type="predicted"/>
<sequence length="414" mass="45217">MSLSSTPASASAPLGGFDVFQPGLFDGATGGAGSSFDFTNGQSSPAAGTGFNFSPPHTQQTPPGPTPEELALQQTRKKLALFVDNLVSWYSLTDENRQELLNFCLLFSIAVDRHTIMLHAVRFAKDFRLERRLDTVETHLKQVAAGIADISTQINVNYSLPPQATKNIRGLTMQLIAQPDRVRYMDLADSVLKGDNATKFGLDNVFDTPVRRQTLEAAVRRICSSVRNGFRQDIRDALGLGPKAMGAAKGLVVFAAHMARKYKPDDACNIVLDASSQFTIKLAILRSYGVEKADVLSIAEDEDQQAQAVPRGEKRKANSAGRVKKGSDFWSLTESHLAWLSTMYGEGRFDFMKPTWDKFIKDTVQEDMTRIPSSSNTPSKALSSSPVPLAPSPVTTPPAPPLMPFTNMVESFLN</sequence>
<dbReference type="EMBL" id="KV426378">
    <property type="protein sequence ID" value="KZV81639.1"/>
    <property type="molecule type" value="Genomic_DNA"/>
</dbReference>
<name>A0A165ZD78_EXIGL</name>
<accession>A0A165ZD78</accession>